<dbReference type="Pfam" id="PF13958">
    <property type="entry name" value="ToxN_toxin"/>
    <property type="match status" value="1"/>
</dbReference>
<name>A0AAE3IIJ5_9FIRM</name>
<gene>
    <name evidence="1" type="ORF">OCV57_07605</name>
</gene>
<reference evidence="1 2" key="1">
    <citation type="journal article" date="2021" name="ISME Commun">
        <title>Automated analysis of genomic sequences facilitates high-throughput and comprehensive description of bacteria.</title>
        <authorList>
            <person name="Hitch T.C.A."/>
        </authorList>
    </citation>
    <scope>NUCLEOTIDE SEQUENCE [LARGE SCALE GENOMIC DNA]</scope>
    <source>
        <strain evidence="1 2">Sanger_31</strain>
    </source>
</reference>
<dbReference type="Proteomes" id="UP001208131">
    <property type="component" value="Unassembled WGS sequence"/>
</dbReference>
<dbReference type="GO" id="GO:0003723">
    <property type="term" value="F:RNA binding"/>
    <property type="evidence" value="ECO:0007669"/>
    <property type="project" value="InterPro"/>
</dbReference>
<dbReference type="InterPro" id="IPR025911">
    <property type="entry name" value="ToxN/AbiQ_toxin"/>
</dbReference>
<evidence type="ECO:0000313" key="2">
    <source>
        <dbReference type="Proteomes" id="UP001208131"/>
    </source>
</evidence>
<protein>
    <submittedName>
        <fullName evidence="1">Type III toxin-antitoxin system ToxN/AbiQ family toxin</fullName>
    </submittedName>
</protein>
<dbReference type="Gene3D" id="3.10.129.130">
    <property type="match status" value="1"/>
</dbReference>
<sequence length="177" mass="21092">MNVQKWKIINNDYLDYLRENYESRIPRTDYGNDKLKPFFGELMRVGDLAYVTQVSSAKPRHNKIKANIDFQKIIHNDVLIAVVNLNYMFPVPVSEMTDLEYEKIEEYVDFKNDTAKSKYIDLLKREMKYIKELPLENNARSLYALKYDKPEHVISKRCFDFKTLENGAHNWTEKLIK</sequence>
<evidence type="ECO:0000313" key="1">
    <source>
        <dbReference type="EMBL" id="MCU6705786.1"/>
    </source>
</evidence>
<dbReference type="GO" id="GO:0004521">
    <property type="term" value="F:RNA endonuclease activity"/>
    <property type="evidence" value="ECO:0007669"/>
    <property type="project" value="InterPro"/>
</dbReference>
<dbReference type="AlphaFoldDB" id="A0AAE3IIJ5"/>
<keyword evidence="2" id="KW-1185">Reference proteome</keyword>
<dbReference type="InterPro" id="IPR053735">
    <property type="entry name" value="Type_III_TA_endoRNase"/>
</dbReference>
<dbReference type="RefSeq" id="WP_267301050.1">
    <property type="nucleotide sequence ID" value="NZ_JAOQJZ010000006.1"/>
</dbReference>
<organism evidence="1 2">
    <name type="scientific">Hominimerdicola aceti</name>
    <dbReference type="NCBI Taxonomy" id="2981726"/>
    <lineage>
        <taxon>Bacteria</taxon>
        <taxon>Bacillati</taxon>
        <taxon>Bacillota</taxon>
        <taxon>Clostridia</taxon>
        <taxon>Eubacteriales</taxon>
        <taxon>Oscillospiraceae</taxon>
        <taxon>Hominimerdicola</taxon>
    </lineage>
</organism>
<proteinExistence type="predicted"/>
<dbReference type="EMBL" id="JAOQJZ010000006">
    <property type="protein sequence ID" value="MCU6705786.1"/>
    <property type="molecule type" value="Genomic_DNA"/>
</dbReference>
<comment type="caution">
    <text evidence="1">The sequence shown here is derived from an EMBL/GenBank/DDBJ whole genome shotgun (WGS) entry which is preliminary data.</text>
</comment>
<accession>A0AAE3IIJ5</accession>